<name>A0A2P2MLI2_RHIMU</name>
<proteinExistence type="predicted"/>
<reference evidence="1" key="1">
    <citation type="submission" date="2018-02" db="EMBL/GenBank/DDBJ databases">
        <title>Rhizophora mucronata_Transcriptome.</title>
        <authorList>
            <person name="Meera S.P."/>
            <person name="Sreeshan A."/>
            <person name="Augustine A."/>
        </authorList>
    </citation>
    <scope>NUCLEOTIDE SEQUENCE</scope>
    <source>
        <tissue evidence="1">Leaf</tissue>
    </source>
</reference>
<protein>
    <submittedName>
        <fullName evidence="1">Uncharacterized protein</fullName>
    </submittedName>
</protein>
<evidence type="ECO:0000313" key="1">
    <source>
        <dbReference type="EMBL" id="MBX31079.1"/>
    </source>
</evidence>
<dbReference type="AlphaFoldDB" id="A0A2P2MLI2"/>
<organism evidence="1">
    <name type="scientific">Rhizophora mucronata</name>
    <name type="common">Asiatic mangrove</name>
    <dbReference type="NCBI Taxonomy" id="61149"/>
    <lineage>
        <taxon>Eukaryota</taxon>
        <taxon>Viridiplantae</taxon>
        <taxon>Streptophyta</taxon>
        <taxon>Embryophyta</taxon>
        <taxon>Tracheophyta</taxon>
        <taxon>Spermatophyta</taxon>
        <taxon>Magnoliopsida</taxon>
        <taxon>eudicotyledons</taxon>
        <taxon>Gunneridae</taxon>
        <taxon>Pentapetalae</taxon>
        <taxon>rosids</taxon>
        <taxon>fabids</taxon>
        <taxon>Malpighiales</taxon>
        <taxon>Rhizophoraceae</taxon>
        <taxon>Rhizophora</taxon>
    </lineage>
</organism>
<sequence length="24" mass="2624">MSVMHSGFSMEIGFASFAKIFSLV</sequence>
<accession>A0A2P2MLI2</accession>
<dbReference type="EMBL" id="GGEC01050595">
    <property type="protein sequence ID" value="MBX31079.1"/>
    <property type="molecule type" value="Transcribed_RNA"/>
</dbReference>